<name>A0A5B7EKS0_PORTR</name>
<keyword evidence="1" id="KW-0812">Transmembrane</keyword>
<dbReference type="Proteomes" id="UP000324222">
    <property type="component" value="Unassembled WGS sequence"/>
</dbReference>
<dbReference type="AlphaFoldDB" id="A0A5B7EKS0"/>
<comment type="caution">
    <text evidence="2">The sequence shown here is derived from an EMBL/GenBank/DDBJ whole genome shotgun (WGS) entry which is preliminary data.</text>
</comment>
<keyword evidence="1" id="KW-0472">Membrane</keyword>
<accession>A0A5B7EKS0</accession>
<evidence type="ECO:0000256" key="1">
    <source>
        <dbReference type="SAM" id="Phobius"/>
    </source>
</evidence>
<reference evidence="2 3" key="1">
    <citation type="submission" date="2019-05" db="EMBL/GenBank/DDBJ databases">
        <title>Another draft genome of Portunus trituberculatus and its Hox gene families provides insights of decapod evolution.</title>
        <authorList>
            <person name="Jeong J.-H."/>
            <person name="Song I."/>
            <person name="Kim S."/>
            <person name="Choi T."/>
            <person name="Kim D."/>
            <person name="Ryu S."/>
            <person name="Kim W."/>
        </authorList>
    </citation>
    <scope>NUCLEOTIDE SEQUENCE [LARGE SCALE GENOMIC DNA]</scope>
    <source>
        <tissue evidence="2">Muscle</tissue>
    </source>
</reference>
<keyword evidence="3" id="KW-1185">Reference proteome</keyword>
<protein>
    <submittedName>
        <fullName evidence="2">Uncharacterized protein</fullName>
    </submittedName>
</protein>
<evidence type="ECO:0000313" key="3">
    <source>
        <dbReference type="Proteomes" id="UP000324222"/>
    </source>
</evidence>
<evidence type="ECO:0000313" key="2">
    <source>
        <dbReference type="EMBL" id="MPC34035.1"/>
    </source>
</evidence>
<keyword evidence="1" id="KW-1133">Transmembrane helix</keyword>
<proteinExistence type="predicted"/>
<organism evidence="2 3">
    <name type="scientific">Portunus trituberculatus</name>
    <name type="common">Swimming crab</name>
    <name type="synonym">Neptunus trituberculatus</name>
    <dbReference type="NCBI Taxonomy" id="210409"/>
    <lineage>
        <taxon>Eukaryota</taxon>
        <taxon>Metazoa</taxon>
        <taxon>Ecdysozoa</taxon>
        <taxon>Arthropoda</taxon>
        <taxon>Crustacea</taxon>
        <taxon>Multicrustacea</taxon>
        <taxon>Malacostraca</taxon>
        <taxon>Eumalacostraca</taxon>
        <taxon>Eucarida</taxon>
        <taxon>Decapoda</taxon>
        <taxon>Pleocyemata</taxon>
        <taxon>Brachyura</taxon>
        <taxon>Eubrachyura</taxon>
        <taxon>Portunoidea</taxon>
        <taxon>Portunidae</taxon>
        <taxon>Portuninae</taxon>
        <taxon>Portunus</taxon>
    </lineage>
</organism>
<sequence>MARLIADCEFMANAPRLSGVAVVTVLLVVLVALPGHHPCRRDAAGVRWVVYIKTLLKCQELSHRAQYVNESLRAALQLSRINFGAAIGLAPPSRAASLR</sequence>
<gene>
    <name evidence="2" type="ORF">E2C01_027408</name>
</gene>
<dbReference type="EMBL" id="VSRR010002968">
    <property type="protein sequence ID" value="MPC34035.1"/>
    <property type="molecule type" value="Genomic_DNA"/>
</dbReference>
<feature type="transmembrane region" description="Helical" evidence="1">
    <location>
        <begin position="14"/>
        <end position="33"/>
    </location>
</feature>